<evidence type="ECO:0000313" key="3">
    <source>
        <dbReference type="Proteomes" id="UP000324222"/>
    </source>
</evidence>
<accession>A0A5B7GJ57</accession>
<organism evidence="2 3">
    <name type="scientific">Portunus trituberculatus</name>
    <name type="common">Swimming crab</name>
    <name type="synonym">Neptunus trituberculatus</name>
    <dbReference type="NCBI Taxonomy" id="210409"/>
    <lineage>
        <taxon>Eukaryota</taxon>
        <taxon>Metazoa</taxon>
        <taxon>Ecdysozoa</taxon>
        <taxon>Arthropoda</taxon>
        <taxon>Crustacea</taxon>
        <taxon>Multicrustacea</taxon>
        <taxon>Malacostraca</taxon>
        <taxon>Eumalacostraca</taxon>
        <taxon>Eucarida</taxon>
        <taxon>Decapoda</taxon>
        <taxon>Pleocyemata</taxon>
        <taxon>Brachyura</taxon>
        <taxon>Eubrachyura</taxon>
        <taxon>Portunoidea</taxon>
        <taxon>Portunidae</taxon>
        <taxon>Portuninae</taxon>
        <taxon>Portunus</taxon>
    </lineage>
</organism>
<name>A0A5B7GJ57_PORTR</name>
<gene>
    <name evidence="2" type="ORF">E2C01_050506</name>
</gene>
<dbReference type="AlphaFoldDB" id="A0A5B7GJ57"/>
<comment type="caution">
    <text evidence="2">The sequence shown here is derived from an EMBL/GenBank/DDBJ whole genome shotgun (WGS) entry which is preliminary data.</text>
</comment>
<sequence>MGSLGKIGGIGGGKEVCIEGVSGGEGARRGVRHRGGANRVGGAGEAAPQRHWIHSSLSQDLAAVDKPWVFRDSRTDRGPFCRQPALHHKNRLSREPAGSRFGLRLSRMRRLGKISARADAVFMVGTQFSLP</sequence>
<reference evidence="2 3" key="1">
    <citation type="submission" date="2019-05" db="EMBL/GenBank/DDBJ databases">
        <title>Another draft genome of Portunus trituberculatus and its Hox gene families provides insights of decapod evolution.</title>
        <authorList>
            <person name="Jeong J.-H."/>
            <person name="Song I."/>
            <person name="Kim S."/>
            <person name="Choi T."/>
            <person name="Kim D."/>
            <person name="Ryu S."/>
            <person name="Kim W."/>
        </authorList>
    </citation>
    <scope>NUCLEOTIDE SEQUENCE [LARGE SCALE GENOMIC DNA]</scope>
    <source>
        <tissue evidence="2">Muscle</tissue>
    </source>
</reference>
<protein>
    <submittedName>
        <fullName evidence="2">Uncharacterized protein</fullName>
    </submittedName>
</protein>
<evidence type="ECO:0000313" key="2">
    <source>
        <dbReference type="EMBL" id="MPC56544.1"/>
    </source>
</evidence>
<feature type="region of interest" description="Disordered" evidence="1">
    <location>
        <begin position="28"/>
        <end position="47"/>
    </location>
</feature>
<evidence type="ECO:0000256" key="1">
    <source>
        <dbReference type="SAM" id="MobiDB-lite"/>
    </source>
</evidence>
<keyword evidence="3" id="KW-1185">Reference proteome</keyword>
<dbReference type="Proteomes" id="UP000324222">
    <property type="component" value="Unassembled WGS sequence"/>
</dbReference>
<dbReference type="EMBL" id="VSRR010014024">
    <property type="protein sequence ID" value="MPC56544.1"/>
    <property type="molecule type" value="Genomic_DNA"/>
</dbReference>
<proteinExistence type="predicted"/>